<evidence type="ECO:0000313" key="1">
    <source>
        <dbReference type="EMBL" id="RXK58572.1"/>
    </source>
</evidence>
<keyword evidence="2" id="KW-1185">Reference proteome</keyword>
<dbReference type="EMBL" id="SDHW01000006">
    <property type="protein sequence ID" value="RXK58572.1"/>
    <property type="molecule type" value="Genomic_DNA"/>
</dbReference>
<dbReference type="AlphaFoldDB" id="A0A4Q1CFX4"/>
<organism evidence="1 2">
    <name type="scientific">Lacibacter luteus</name>
    <dbReference type="NCBI Taxonomy" id="2508719"/>
    <lineage>
        <taxon>Bacteria</taxon>
        <taxon>Pseudomonadati</taxon>
        <taxon>Bacteroidota</taxon>
        <taxon>Chitinophagia</taxon>
        <taxon>Chitinophagales</taxon>
        <taxon>Chitinophagaceae</taxon>
        <taxon>Lacibacter</taxon>
    </lineage>
</organism>
<name>A0A4Q1CFX4_9BACT</name>
<dbReference type="RefSeq" id="WP_129132375.1">
    <property type="nucleotide sequence ID" value="NZ_SDHW01000006.1"/>
</dbReference>
<gene>
    <name evidence="1" type="ORF">ESA94_18240</name>
</gene>
<dbReference type="OrthoDB" id="796745at2"/>
<evidence type="ECO:0000313" key="2">
    <source>
        <dbReference type="Proteomes" id="UP000290204"/>
    </source>
</evidence>
<comment type="caution">
    <text evidence="1">The sequence shown here is derived from an EMBL/GenBank/DDBJ whole genome shotgun (WGS) entry which is preliminary data.</text>
</comment>
<sequence>MSYTKSNMYYDDYKWSARADHDNPKIIGGTDHAQLNREEGYEMLYFINSLAKTWNWKNPSIGSFQKLEKIIRKEVPSSIRTHSGIKTWIAQNYKTI</sequence>
<dbReference type="Proteomes" id="UP000290204">
    <property type="component" value="Unassembled WGS sequence"/>
</dbReference>
<accession>A0A4Q1CFX4</accession>
<reference evidence="1 2" key="1">
    <citation type="submission" date="2019-01" db="EMBL/GenBank/DDBJ databases">
        <title>Lacibacter sp. strain TTM-7.</title>
        <authorList>
            <person name="Chen W.-M."/>
        </authorList>
    </citation>
    <scope>NUCLEOTIDE SEQUENCE [LARGE SCALE GENOMIC DNA]</scope>
    <source>
        <strain evidence="1 2">TTM-7</strain>
    </source>
</reference>
<proteinExistence type="predicted"/>
<protein>
    <submittedName>
        <fullName evidence="1">Uncharacterized protein</fullName>
    </submittedName>
</protein>